<dbReference type="Pfam" id="PF08711">
    <property type="entry name" value="Med26"/>
    <property type="match status" value="1"/>
</dbReference>
<dbReference type="STRING" id="6412.T1FAX6"/>
<name>T1FAX6_HELRO</name>
<evidence type="ECO:0000313" key="6">
    <source>
        <dbReference type="EMBL" id="ESN99635.1"/>
    </source>
</evidence>
<keyword evidence="8" id="KW-1185">Reference proteome</keyword>
<feature type="domain" description="TFIIS central" evidence="5">
    <location>
        <begin position="130"/>
        <end position="212"/>
    </location>
</feature>
<gene>
    <name evidence="7" type="primary">20205975</name>
    <name evidence="6" type="ORF">HELRODRAFT_176805</name>
</gene>
<dbReference type="SMART" id="SM00509">
    <property type="entry name" value="TFS2N"/>
    <property type="match status" value="1"/>
</dbReference>
<comment type="subcellular location">
    <subcellularLocation>
        <location evidence="1 3">Nucleus</location>
    </subcellularLocation>
</comment>
<evidence type="ECO:0000259" key="5">
    <source>
        <dbReference type="PROSITE" id="PS51321"/>
    </source>
</evidence>
<proteinExistence type="predicted"/>
<evidence type="ECO:0000256" key="1">
    <source>
        <dbReference type="ARBA" id="ARBA00004123"/>
    </source>
</evidence>
<dbReference type="PROSITE" id="PS51321">
    <property type="entry name" value="TFIIS_CENTRAL"/>
    <property type="match status" value="1"/>
</dbReference>
<evidence type="ECO:0008006" key="9">
    <source>
        <dbReference type="Google" id="ProtNLM"/>
    </source>
</evidence>
<dbReference type="InterPro" id="IPR003617">
    <property type="entry name" value="TFIIS/CRSP70_N_sub"/>
</dbReference>
<dbReference type="GO" id="GO:0005634">
    <property type="term" value="C:nucleus"/>
    <property type="evidence" value="ECO:0007669"/>
    <property type="project" value="UniProtKB-SubCell"/>
</dbReference>
<accession>T1FAX6</accession>
<dbReference type="Gene3D" id="1.20.930.10">
    <property type="entry name" value="Conserved domain common to transcription factors TFIIS, elongin A, CRSP70"/>
    <property type="match status" value="1"/>
</dbReference>
<dbReference type="GO" id="GO:0006351">
    <property type="term" value="P:DNA-templated transcription"/>
    <property type="evidence" value="ECO:0007669"/>
    <property type="project" value="InterPro"/>
</dbReference>
<reference evidence="7" key="3">
    <citation type="submission" date="2015-06" db="UniProtKB">
        <authorList>
            <consortium name="EnsemblMetazoa"/>
        </authorList>
    </citation>
    <scope>IDENTIFICATION</scope>
</reference>
<keyword evidence="2 3" id="KW-0539">Nucleus</keyword>
<dbReference type="Gene3D" id="1.10.472.30">
    <property type="entry name" value="Transcription elongation factor S-II, central domain"/>
    <property type="match status" value="1"/>
</dbReference>
<dbReference type="KEGG" id="hro:HELRODRAFT_176805"/>
<dbReference type="Pfam" id="PF07500">
    <property type="entry name" value="TFIIS_M"/>
    <property type="match status" value="1"/>
</dbReference>
<evidence type="ECO:0000313" key="7">
    <source>
        <dbReference type="EnsemblMetazoa" id="HelroP176805"/>
    </source>
</evidence>
<dbReference type="CTD" id="20205975"/>
<dbReference type="InterPro" id="IPR017923">
    <property type="entry name" value="TFIIS_N"/>
</dbReference>
<dbReference type="InterPro" id="IPR035441">
    <property type="entry name" value="TFIIS/LEDGF_dom_sf"/>
</dbReference>
<evidence type="ECO:0000256" key="2">
    <source>
        <dbReference type="ARBA" id="ARBA00023242"/>
    </source>
</evidence>
<dbReference type="HOGENOM" id="CLU_086873_0_0_1"/>
<dbReference type="OrthoDB" id="44867at2759"/>
<dbReference type="InterPro" id="IPR036575">
    <property type="entry name" value="TFIIS_cen_dom_sf"/>
</dbReference>
<dbReference type="SUPFAM" id="SSF47676">
    <property type="entry name" value="Conserved domain common to transcription factors TFIIS, elongin A, CRSP70"/>
    <property type="match status" value="1"/>
</dbReference>
<sequence length="212" mass="24336">MDKFVIRGGKLPISLPEGGTKIKMKQVTIQSLKGVVNIDEILKIKTIIKENNQSDEILRGCLETLKEKLPSRDVLKSTKIGYAVKSLTNHKDQKISSLASEILKSWQQFYAEKLSKPLIDVKCDHKTMFSRNIARKHLTNALKSDSAEMEVFAVDVATEIETSVFQKKKFINKEYNRLIRKIVFLLRNNNSLKVDLLKHSILPHQLIDRYET</sequence>
<organism evidence="7 8">
    <name type="scientific">Helobdella robusta</name>
    <name type="common">Californian leech</name>
    <dbReference type="NCBI Taxonomy" id="6412"/>
    <lineage>
        <taxon>Eukaryota</taxon>
        <taxon>Metazoa</taxon>
        <taxon>Spiralia</taxon>
        <taxon>Lophotrochozoa</taxon>
        <taxon>Annelida</taxon>
        <taxon>Clitellata</taxon>
        <taxon>Hirudinea</taxon>
        <taxon>Rhynchobdellida</taxon>
        <taxon>Glossiphoniidae</taxon>
        <taxon>Helobdella</taxon>
    </lineage>
</organism>
<dbReference type="SUPFAM" id="SSF46942">
    <property type="entry name" value="Elongation factor TFIIS domain 2"/>
    <property type="match status" value="1"/>
</dbReference>
<dbReference type="InParanoid" id="T1FAX6"/>
<dbReference type="eggNOG" id="KOG1105">
    <property type="taxonomic scope" value="Eukaryota"/>
</dbReference>
<dbReference type="AlphaFoldDB" id="T1FAX6"/>
<dbReference type="OMA" id="QPKENLM"/>
<reference evidence="8" key="1">
    <citation type="submission" date="2012-12" db="EMBL/GenBank/DDBJ databases">
        <authorList>
            <person name="Hellsten U."/>
            <person name="Grimwood J."/>
            <person name="Chapman J.A."/>
            <person name="Shapiro H."/>
            <person name="Aerts A."/>
            <person name="Otillar R.P."/>
            <person name="Terry A.Y."/>
            <person name="Boore J.L."/>
            <person name="Simakov O."/>
            <person name="Marletaz F."/>
            <person name="Cho S.-J."/>
            <person name="Edsinger-Gonzales E."/>
            <person name="Havlak P."/>
            <person name="Kuo D.-H."/>
            <person name="Larsson T."/>
            <person name="Lv J."/>
            <person name="Arendt D."/>
            <person name="Savage R."/>
            <person name="Osoegawa K."/>
            <person name="de Jong P."/>
            <person name="Lindberg D.R."/>
            <person name="Seaver E.C."/>
            <person name="Weisblat D.A."/>
            <person name="Putnam N.H."/>
            <person name="Grigoriev I.V."/>
            <person name="Rokhsar D.S."/>
        </authorList>
    </citation>
    <scope>NUCLEOTIDE SEQUENCE</scope>
</reference>
<dbReference type="EnsemblMetazoa" id="HelroT176805">
    <property type="protein sequence ID" value="HelroP176805"/>
    <property type="gene ID" value="HelroG176805"/>
</dbReference>
<evidence type="ECO:0000256" key="3">
    <source>
        <dbReference type="PROSITE-ProRule" id="PRU00649"/>
    </source>
</evidence>
<evidence type="ECO:0000313" key="8">
    <source>
        <dbReference type="Proteomes" id="UP000015101"/>
    </source>
</evidence>
<dbReference type="GeneID" id="20205975"/>
<reference evidence="6 8" key="2">
    <citation type="journal article" date="2013" name="Nature">
        <title>Insights into bilaterian evolution from three spiralian genomes.</title>
        <authorList>
            <person name="Simakov O."/>
            <person name="Marletaz F."/>
            <person name="Cho S.J."/>
            <person name="Edsinger-Gonzales E."/>
            <person name="Havlak P."/>
            <person name="Hellsten U."/>
            <person name="Kuo D.H."/>
            <person name="Larsson T."/>
            <person name="Lv J."/>
            <person name="Arendt D."/>
            <person name="Savage R."/>
            <person name="Osoegawa K."/>
            <person name="de Jong P."/>
            <person name="Grimwood J."/>
            <person name="Chapman J.A."/>
            <person name="Shapiro H."/>
            <person name="Aerts A."/>
            <person name="Otillar R.P."/>
            <person name="Terry A.Y."/>
            <person name="Boore J.L."/>
            <person name="Grigoriev I.V."/>
            <person name="Lindberg D.R."/>
            <person name="Seaver E.C."/>
            <person name="Weisblat D.A."/>
            <person name="Putnam N.H."/>
            <person name="Rokhsar D.S."/>
        </authorList>
    </citation>
    <scope>NUCLEOTIDE SEQUENCE</scope>
</reference>
<protein>
    <recommendedName>
        <fullName evidence="9">TFIIS N-terminal domain-containing protein</fullName>
    </recommendedName>
</protein>
<dbReference type="PROSITE" id="PS51319">
    <property type="entry name" value="TFIIS_N"/>
    <property type="match status" value="1"/>
</dbReference>
<dbReference type="EMBL" id="KB097106">
    <property type="protein sequence ID" value="ESN99635.1"/>
    <property type="molecule type" value="Genomic_DNA"/>
</dbReference>
<feature type="domain" description="TFIIS N-terminal" evidence="4">
    <location>
        <begin position="39"/>
        <end position="113"/>
    </location>
</feature>
<dbReference type="RefSeq" id="XP_009022388.1">
    <property type="nucleotide sequence ID" value="XM_009024140.1"/>
</dbReference>
<dbReference type="InterPro" id="IPR003618">
    <property type="entry name" value="TFIIS_cen_dom"/>
</dbReference>
<dbReference type="Proteomes" id="UP000015101">
    <property type="component" value="Unassembled WGS sequence"/>
</dbReference>
<dbReference type="EMBL" id="AMQM01005844">
    <property type="status" value="NOT_ANNOTATED_CDS"/>
    <property type="molecule type" value="Genomic_DNA"/>
</dbReference>
<evidence type="ECO:0000259" key="4">
    <source>
        <dbReference type="PROSITE" id="PS51319"/>
    </source>
</evidence>